<comment type="similarity">
    <text evidence="2">Belongs to the 5'-nucleotidase family.</text>
</comment>
<protein>
    <submittedName>
        <fullName evidence="5">5'-Nucleotidase domain-containing protein</fullName>
    </submittedName>
</protein>
<dbReference type="GO" id="GO:0009166">
    <property type="term" value="P:nucleotide catabolic process"/>
    <property type="evidence" value="ECO:0007669"/>
    <property type="project" value="InterPro"/>
</dbReference>
<feature type="domain" description="Calcineurin-like phosphoesterase" evidence="3">
    <location>
        <begin position="5"/>
        <end position="229"/>
    </location>
</feature>
<evidence type="ECO:0000259" key="3">
    <source>
        <dbReference type="Pfam" id="PF00149"/>
    </source>
</evidence>
<dbReference type="Proteomes" id="UP000008467">
    <property type="component" value="Chromosome"/>
</dbReference>
<evidence type="ECO:0000256" key="1">
    <source>
        <dbReference type="ARBA" id="ARBA00022729"/>
    </source>
</evidence>
<dbReference type="GO" id="GO:0030288">
    <property type="term" value="C:outer membrane-bounded periplasmic space"/>
    <property type="evidence" value="ECO:0007669"/>
    <property type="project" value="TreeGrafter"/>
</dbReference>
<keyword evidence="6" id="KW-1185">Reference proteome</keyword>
<organism evidence="5 6">
    <name type="scientific">Cellulosilyticum lentocellum (strain ATCC 49066 / DSM 5427 / NCIMB 11756 / RHM5)</name>
    <name type="common">Clostridium lentocellum</name>
    <dbReference type="NCBI Taxonomy" id="642492"/>
    <lineage>
        <taxon>Bacteria</taxon>
        <taxon>Bacillati</taxon>
        <taxon>Bacillota</taxon>
        <taxon>Clostridia</taxon>
        <taxon>Lachnospirales</taxon>
        <taxon>Cellulosilyticaceae</taxon>
        <taxon>Cellulosilyticum</taxon>
    </lineage>
</organism>
<dbReference type="SUPFAM" id="SSF56300">
    <property type="entry name" value="Metallo-dependent phosphatases"/>
    <property type="match status" value="1"/>
</dbReference>
<dbReference type="PANTHER" id="PTHR11575">
    <property type="entry name" value="5'-NUCLEOTIDASE-RELATED"/>
    <property type="match status" value="1"/>
</dbReference>
<gene>
    <name evidence="5" type="ordered locus">Clole_3240</name>
</gene>
<dbReference type="SUPFAM" id="SSF55816">
    <property type="entry name" value="5'-nucleotidase (syn. UDP-sugar hydrolase), C-terminal domain"/>
    <property type="match status" value="1"/>
</dbReference>
<dbReference type="PANTHER" id="PTHR11575:SF6">
    <property type="entry name" value="2',3'-CYCLIC-NUCLEOTIDE 2'-PHOSPHODIESTERASE_3'-NUCLEOTIDASE"/>
    <property type="match status" value="1"/>
</dbReference>
<dbReference type="Pfam" id="PF02872">
    <property type="entry name" value="5_nucleotid_C"/>
    <property type="match status" value="1"/>
</dbReference>
<dbReference type="EMBL" id="CP002582">
    <property type="protein sequence ID" value="ADZ84933.1"/>
    <property type="molecule type" value="Genomic_DNA"/>
</dbReference>
<proteinExistence type="inferred from homology"/>
<dbReference type="STRING" id="642492.Clole_3240"/>
<evidence type="ECO:0000256" key="2">
    <source>
        <dbReference type="RuleBase" id="RU362119"/>
    </source>
</evidence>
<accession>F2JPZ8</accession>
<reference evidence="5 6" key="1">
    <citation type="journal article" date="2011" name="J. Bacteriol.">
        <title>Complete genome sequence of the cellulose-degrading bacterium Cellulosilyticum lentocellum.</title>
        <authorList>
            <consortium name="US DOE Joint Genome Institute"/>
            <person name="Miller D.A."/>
            <person name="Suen G."/>
            <person name="Bruce D."/>
            <person name="Copeland A."/>
            <person name="Cheng J.F."/>
            <person name="Detter C."/>
            <person name="Goodwin L.A."/>
            <person name="Han C.S."/>
            <person name="Hauser L.J."/>
            <person name="Land M.L."/>
            <person name="Lapidus A."/>
            <person name="Lucas S."/>
            <person name="Meincke L."/>
            <person name="Pitluck S."/>
            <person name="Tapia R."/>
            <person name="Teshima H."/>
            <person name="Woyke T."/>
            <person name="Fox B.G."/>
            <person name="Angert E.R."/>
            <person name="Currie C.R."/>
        </authorList>
    </citation>
    <scope>NUCLEOTIDE SEQUENCE [LARGE SCALE GENOMIC DNA]</scope>
    <source>
        <strain evidence="6">ATCC 49066 / DSM 5427 / NCIMB 11756 / RHM5</strain>
    </source>
</reference>
<feature type="domain" description="5'-Nucleotidase C-terminal" evidence="4">
    <location>
        <begin position="309"/>
        <end position="464"/>
    </location>
</feature>
<name>F2JPZ8_CELLD</name>
<evidence type="ECO:0000313" key="6">
    <source>
        <dbReference type="Proteomes" id="UP000008467"/>
    </source>
</evidence>
<dbReference type="InterPro" id="IPR006179">
    <property type="entry name" value="5_nucleotidase/apyrase"/>
</dbReference>
<dbReference type="KEGG" id="cle:Clole_3240"/>
<dbReference type="InterPro" id="IPR029052">
    <property type="entry name" value="Metallo-depent_PP-like"/>
</dbReference>
<dbReference type="GO" id="GO:0000166">
    <property type="term" value="F:nucleotide binding"/>
    <property type="evidence" value="ECO:0007669"/>
    <property type="project" value="UniProtKB-KW"/>
</dbReference>
<keyword evidence="2" id="KW-0547">Nucleotide-binding</keyword>
<keyword evidence="1" id="KW-0732">Signal</keyword>
<dbReference type="InterPro" id="IPR008334">
    <property type="entry name" value="5'-Nucleotdase_C"/>
</dbReference>
<dbReference type="InterPro" id="IPR004843">
    <property type="entry name" value="Calcineurin-like_PHP"/>
</dbReference>
<dbReference type="eggNOG" id="COG0737">
    <property type="taxonomic scope" value="Bacteria"/>
</dbReference>
<dbReference type="GO" id="GO:0016787">
    <property type="term" value="F:hydrolase activity"/>
    <property type="evidence" value="ECO:0007669"/>
    <property type="project" value="UniProtKB-KW"/>
</dbReference>
<dbReference type="InterPro" id="IPR036907">
    <property type="entry name" value="5'-Nucleotdase_C_sf"/>
</dbReference>
<dbReference type="Gene3D" id="3.60.21.10">
    <property type="match status" value="1"/>
</dbReference>
<keyword evidence="2" id="KW-0378">Hydrolase</keyword>
<dbReference type="PRINTS" id="PR01607">
    <property type="entry name" value="APYRASEFAMLY"/>
</dbReference>
<dbReference type="AlphaFoldDB" id="F2JPZ8"/>
<evidence type="ECO:0000259" key="4">
    <source>
        <dbReference type="Pfam" id="PF02872"/>
    </source>
</evidence>
<dbReference type="RefSeq" id="WP_013658211.1">
    <property type="nucleotide sequence ID" value="NC_015275.1"/>
</dbReference>
<dbReference type="HOGENOM" id="CLU_005854_4_4_9"/>
<sequence>MERRLKIYYTSDTHGYLFPTDYVNKEEKPMGVLSCSKSFEKDGNTLILDGGDTIQGSAFAKYMWENQADGCAISEVFNTAGYDYVTLGNHDFNYDYKGAHRYLSHLNAACLLANVIDHKGELGLKPYVIHTLENGLKVGLIGLVTDYVSLWEKPEHLQHLEILDTFETAQRTLEEVRPLCDITIGIYHGGFEADLQTGKTLAKGKENVGYRMCKELAFDVLLTAHQHMPVEGTEIHGTYVLQLPSNAVKYAKLEVVVGEKGKVITADCLTPESISLNEVPEALVEMQEQVQRWLDQKVGRFSKPIEPLSKLELALQGSKLADFCNKVQLAHTGADFSCTSLGNNPIGFNEEVTTRDIMAAYQFPNTIKVLEIDEATLKKALERSAQYYTLKGGEIVISECFVSPKVEHYNYDFFAGFNYTFDISKPIGERVTSITVNGKPLENRKYTIAMSDYRATGTGGYEFYSECPLVREYGVDIQELVIEYIRSHECIRIDDKINFEVKF</sequence>
<dbReference type="Gene3D" id="3.90.780.10">
    <property type="entry name" value="5'-Nucleotidase, C-terminal domain"/>
    <property type="match status" value="1"/>
</dbReference>
<dbReference type="Pfam" id="PF00149">
    <property type="entry name" value="Metallophos"/>
    <property type="match status" value="1"/>
</dbReference>
<evidence type="ECO:0000313" key="5">
    <source>
        <dbReference type="EMBL" id="ADZ84933.1"/>
    </source>
</evidence>